<evidence type="ECO:0000256" key="2">
    <source>
        <dbReference type="ARBA" id="ARBA00011085"/>
    </source>
</evidence>
<dbReference type="CDD" id="cd14966">
    <property type="entry name" value="7tmD_STE3"/>
    <property type="match status" value="1"/>
</dbReference>
<feature type="transmembrane region" description="Helical" evidence="10">
    <location>
        <begin position="322"/>
        <end position="344"/>
    </location>
</feature>
<organism evidence="11 12">
    <name type="scientific">Agaricus bisporus var. burnettii</name>
    <dbReference type="NCBI Taxonomy" id="192524"/>
    <lineage>
        <taxon>Eukaryota</taxon>
        <taxon>Fungi</taxon>
        <taxon>Dikarya</taxon>
        <taxon>Basidiomycota</taxon>
        <taxon>Agaricomycotina</taxon>
        <taxon>Agaricomycetes</taxon>
        <taxon>Agaricomycetidae</taxon>
        <taxon>Agaricales</taxon>
        <taxon>Agaricineae</taxon>
        <taxon>Agaricaceae</taxon>
        <taxon>Agaricus</taxon>
    </lineage>
</organism>
<evidence type="ECO:0000256" key="8">
    <source>
        <dbReference type="ARBA" id="ARBA00023170"/>
    </source>
</evidence>
<name>A0A8H7BVZ4_AGABI</name>
<evidence type="ECO:0000256" key="6">
    <source>
        <dbReference type="ARBA" id="ARBA00023040"/>
    </source>
</evidence>
<dbReference type="PANTHER" id="PTHR28097">
    <property type="entry name" value="PHEROMONE A FACTOR RECEPTOR"/>
    <property type="match status" value="1"/>
</dbReference>
<evidence type="ECO:0000256" key="9">
    <source>
        <dbReference type="ARBA" id="ARBA00023224"/>
    </source>
</evidence>
<comment type="subcellular location">
    <subcellularLocation>
        <location evidence="1">Membrane</location>
        <topology evidence="1">Multi-pass membrane protein</topology>
    </subcellularLocation>
</comment>
<evidence type="ECO:0000256" key="10">
    <source>
        <dbReference type="SAM" id="Phobius"/>
    </source>
</evidence>
<dbReference type="GO" id="GO:0000750">
    <property type="term" value="P:pheromone-dependent signal transduction involved in conjugation with cellular fusion"/>
    <property type="evidence" value="ECO:0007669"/>
    <property type="project" value="TreeGrafter"/>
</dbReference>
<evidence type="ECO:0000256" key="3">
    <source>
        <dbReference type="ARBA" id="ARBA00022507"/>
    </source>
</evidence>
<dbReference type="GO" id="GO:0005886">
    <property type="term" value="C:plasma membrane"/>
    <property type="evidence" value="ECO:0007669"/>
    <property type="project" value="TreeGrafter"/>
</dbReference>
<evidence type="ECO:0000256" key="5">
    <source>
        <dbReference type="ARBA" id="ARBA00022989"/>
    </source>
</evidence>
<evidence type="ECO:0008006" key="13">
    <source>
        <dbReference type="Google" id="ProtNLM"/>
    </source>
</evidence>
<keyword evidence="4 10" id="KW-0812">Transmembrane</keyword>
<feature type="transmembrane region" description="Helical" evidence="10">
    <location>
        <begin position="260"/>
        <end position="284"/>
    </location>
</feature>
<dbReference type="PANTHER" id="PTHR28097:SF1">
    <property type="entry name" value="PHEROMONE A FACTOR RECEPTOR"/>
    <property type="match status" value="1"/>
</dbReference>
<sequence>MFLAYFDANKAGITYSPLKKKDARPDLYDIGPTDKVFCGATFKLLGLVLHHRLPVLPVMTHYELPIFAFLAALLVLIPLPYYWRRGNVAIFAIIAWTFAVDIIHGINATIWANNTFNAVPLWCDIVTKLITGASYALPISFMCICKHLAEISSSGKITFDSKDRRHRMVFEAVMCFGLPFVFMALYCIVQDHRFNIIEDIGCQSPVYNSIPAIFIFWFPRLLFSVITMIYAAIALHRFIRHRLIFSSHLKNSGSGFTTNQYFCLISMTLMNMIWNTILTIFNLYDSVSGGLHPWTSWNDVHSHWNHVDVWSRNTMPLGSRRIALLLWWTVPVSSFIFFIFQYGFRQEIRGKYTRAWIWLKAGIFHSRRLSEESGTIFRGGPDLKQPKLVHQRGKGRFPIFRASAGNSVSSTINLSIEDLRHCHLHDSLDQSTAEESSTLSHVQTGERLPQLPEIPVLPPFSSYLPSSLPFTDLVECRHIQDYRRPFCGPSICAPTRPNRIEGIVVTVHRHASIDTTT</sequence>
<dbReference type="Proteomes" id="UP000629468">
    <property type="component" value="Unassembled WGS sequence"/>
</dbReference>
<evidence type="ECO:0000256" key="4">
    <source>
        <dbReference type="ARBA" id="ARBA00022692"/>
    </source>
</evidence>
<feature type="transmembrane region" description="Helical" evidence="10">
    <location>
        <begin position="64"/>
        <end position="83"/>
    </location>
</feature>
<keyword evidence="5 10" id="KW-1133">Transmembrane helix</keyword>
<reference evidence="11 12" key="1">
    <citation type="journal article" name="Sci. Rep.">
        <title>Telomere-to-telomere assembled and centromere annotated genomes of the two main subspecies of the button mushroom Agaricus bisporus reveal especially polymorphic chromosome ends.</title>
        <authorList>
            <person name="Sonnenberg A.S.M."/>
            <person name="Sedaghat-Telgerd N."/>
            <person name="Lavrijssen B."/>
            <person name="Ohm R.A."/>
            <person name="Hendrickx P.M."/>
            <person name="Scholtmeijer K."/>
            <person name="Baars J.J.P."/>
            <person name="van Peer A."/>
        </authorList>
    </citation>
    <scope>NUCLEOTIDE SEQUENCE [LARGE SCALE GENOMIC DNA]</scope>
    <source>
        <strain evidence="11 12">H119_p4</strain>
    </source>
</reference>
<dbReference type="GO" id="GO:0004932">
    <property type="term" value="F:mating-type factor pheromone receptor activity"/>
    <property type="evidence" value="ECO:0007669"/>
    <property type="project" value="InterPro"/>
</dbReference>
<dbReference type="InterPro" id="IPR001499">
    <property type="entry name" value="GPCR_STE3"/>
</dbReference>
<dbReference type="Pfam" id="PF02076">
    <property type="entry name" value="STE3"/>
    <property type="match status" value="1"/>
</dbReference>
<evidence type="ECO:0000256" key="7">
    <source>
        <dbReference type="ARBA" id="ARBA00023136"/>
    </source>
</evidence>
<keyword evidence="6" id="KW-0297">G-protein coupled receptor</keyword>
<dbReference type="AlphaFoldDB" id="A0A8H7BVZ4"/>
<evidence type="ECO:0000256" key="1">
    <source>
        <dbReference type="ARBA" id="ARBA00004141"/>
    </source>
</evidence>
<evidence type="ECO:0000313" key="11">
    <source>
        <dbReference type="EMBL" id="KAF7759914.1"/>
    </source>
</evidence>
<feature type="transmembrane region" description="Helical" evidence="10">
    <location>
        <begin position="90"/>
        <end position="112"/>
    </location>
</feature>
<comment type="similarity">
    <text evidence="2">Belongs to the G-protein coupled receptor 4 family.</text>
</comment>
<proteinExistence type="inferred from homology"/>
<feature type="transmembrane region" description="Helical" evidence="10">
    <location>
        <begin position="132"/>
        <end position="149"/>
    </location>
</feature>
<dbReference type="EMBL" id="JABXXO010000016">
    <property type="protein sequence ID" value="KAF7759914.1"/>
    <property type="molecule type" value="Genomic_DNA"/>
</dbReference>
<dbReference type="PRINTS" id="PR00899">
    <property type="entry name" value="GPCRSTE3"/>
</dbReference>
<keyword evidence="8" id="KW-0675">Receptor</keyword>
<feature type="transmembrane region" description="Helical" evidence="10">
    <location>
        <begin position="169"/>
        <end position="189"/>
    </location>
</feature>
<keyword evidence="7 10" id="KW-0472">Membrane</keyword>
<keyword evidence="9" id="KW-0807">Transducer</keyword>
<comment type="caution">
    <text evidence="11">The sequence shown here is derived from an EMBL/GenBank/DDBJ whole genome shotgun (WGS) entry which is preliminary data.</text>
</comment>
<feature type="transmembrane region" description="Helical" evidence="10">
    <location>
        <begin position="214"/>
        <end position="239"/>
    </location>
</feature>
<evidence type="ECO:0000313" key="12">
    <source>
        <dbReference type="Proteomes" id="UP000629468"/>
    </source>
</evidence>
<accession>A0A8H7BVZ4</accession>
<protein>
    <recommendedName>
        <fullName evidence="13">STE3-domain-containing protein</fullName>
    </recommendedName>
</protein>
<keyword evidence="3" id="KW-0589">Pheromone response</keyword>
<gene>
    <name evidence="11" type="ORF">Agabi119p4_11609</name>
</gene>